<organism evidence="1 2">
    <name type="scientific">Mucuna pruriens</name>
    <name type="common">Velvet bean</name>
    <name type="synonym">Dolichos pruriens</name>
    <dbReference type="NCBI Taxonomy" id="157652"/>
    <lineage>
        <taxon>Eukaryota</taxon>
        <taxon>Viridiplantae</taxon>
        <taxon>Streptophyta</taxon>
        <taxon>Embryophyta</taxon>
        <taxon>Tracheophyta</taxon>
        <taxon>Spermatophyta</taxon>
        <taxon>Magnoliopsida</taxon>
        <taxon>eudicotyledons</taxon>
        <taxon>Gunneridae</taxon>
        <taxon>Pentapetalae</taxon>
        <taxon>rosids</taxon>
        <taxon>fabids</taxon>
        <taxon>Fabales</taxon>
        <taxon>Fabaceae</taxon>
        <taxon>Papilionoideae</taxon>
        <taxon>50 kb inversion clade</taxon>
        <taxon>NPAAA clade</taxon>
        <taxon>indigoferoid/millettioid clade</taxon>
        <taxon>Phaseoleae</taxon>
        <taxon>Mucuna</taxon>
    </lineage>
</organism>
<dbReference type="Gene3D" id="2.60.120.330">
    <property type="entry name" value="B-lactam Antibiotic, Isopenicillin N Synthase, Chain"/>
    <property type="match status" value="1"/>
</dbReference>
<dbReference type="OrthoDB" id="288590at2759"/>
<name>A0A371EHS2_MUCPR</name>
<accession>A0A371EHS2</accession>
<proteinExistence type="predicted"/>
<dbReference type="AlphaFoldDB" id="A0A371EHS2"/>
<dbReference type="InterPro" id="IPR027443">
    <property type="entry name" value="IPNS-like_sf"/>
</dbReference>
<keyword evidence="2" id="KW-1185">Reference proteome</keyword>
<comment type="caution">
    <text evidence="1">The sequence shown here is derived from an EMBL/GenBank/DDBJ whole genome shotgun (WGS) entry which is preliminary data.</text>
</comment>
<reference evidence="1" key="1">
    <citation type="submission" date="2018-05" db="EMBL/GenBank/DDBJ databases">
        <title>Draft genome of Mucuna pruriens seed.</title>
        <authorList>
            <person name="Nnadi N.E."/>
            <person name="Vos R."/>
            <person name="Hasami M.H."/>
            <person name="Devisetty U.K."/>
            <person name="Aguiy J.C."/>
        </authorList>
    </citation>
    <scope>NUCLEOTIDE SEQUENCE [LARGE SCALE GENOMIC DNA]</scope>
    <source>
        <strain evidence="1">JCA_2017</strain>
    </source>
</reference>
<evidence type="ECO:0000313" key="2">
    <source>
        <dbReference type="Proteomes" id="UP000257109"/>
    </source>
</evidence>
<dbReference type="STRING" id="157652.A0A371EHS2"/>
<protein>
    <submittedName>
        <fullName evidence="1">Feruloyl CoA ortho-hydroxylase 2</fullName>
    </submittedName>
</protein>
<gene>
    <name evidence="1" type="primary">F6'H2</name>
    <name evidence="1" type="ORF">CR513_55729</name>
</gene>
<sequence length="104" mass="12301">MINVVPQESIPIIDLFNWDDPKVEDAICDVVEKWVHKREPSKHVRCGSSFSPEVEKALEWKDYLSLFYVSKIEVATTWPPTCRDDVLEYMKRYEVMVKRLLKRG</sequence>
<dbReference type="Proteomes" id="UP000257109">
    <property type="component" value="Unassembled WGS sequence"/>
</dbReference>
<feature type="non-terminal residue" evidence="1">
    <location>
        <position position="1"/>
    </location>
</feature>
<dbReference type="SUPFAM" id="SSF51197">
    <property type="entry name" value="Clavaminate synthase-like"/>
    <property type="match status" value="1"/>
</dbReference>
<evidence type="ECO:0000313" key="1">
    <source>
        <dbReference type="EMBL" id="RDX65603.1"/>
    </source>
</evidence>
<dbReference type="EMBL" id="QJKJ01013815">
    <property type="protein sequence ID" value="RDX65603.1"/>
    <property type="molecule type" value="Genomic_DNA"/>
</dbReference>